<sequence>MIYGVSRIVYYLGRPALVRESEIAAVREFLEIARNRDLVTNGDEVDILCGPFKSKSAKVLDVNRKFALLVLDELGAKIYVSLLEINKKHTE</sequence>
<reference evidence="1" key="1">
    <citation type="submission" date="2019-08" db="EMBL/GenBank/DDBJ databases">
        <authorList>
            <person name="Kucharzyk K."/>
            <person name="Murdoch R.W."/>
            <person name="Higgins S."/>
            <person name="Loffler F."/>
        </authorList>
    </citation>
    <scope>NUCLEOTIDE SEQUENCE</scope>
</reference>
<dbReference type="GO" id="GO:0006354">
    <property type="term" value="P:DNA-templated transcription elongation"/>
    <property type="evidence" value="ECO:0007669"/>
    <property type="project" value="InterPro"/>
</dbReference>
<protein>
    <recommendedName>
        <fullName evidence="2">Transcription antitermination protein NusG</fullName>
    </recommendedName>
</protein>
<organism evidence="1">
    <name type="scientific">bioreactor metagenome</name>
    <dbReference type="NCBI Taxonomy" id="1076179"/>
    <lineage>
        <taxon>unclassified sequences</taxon>
        <taxon>metagenomes</taxon>
        <taxon>ecological metagenomes</taxon>
    </lineage>
</organism>
<proteinExistence type="predicted"/>
<gene>
    <name evidence="1" type="ORF">SDC9_93897</name>
</gene>
<dbReference type="EMBL" id="VSSQ01011576">
    <property type="protein sequence ID" value="MPM47189.1"/>
    <property type="molecule type" value="Genomic_DNA"/>
</dbReference>
<accession>A0A645A1V8</accession>
<dbReference type="AlphaFoldDB" id="A0A645A1V8"/>
<comment type="caution">
    <text evidence="1">The sequence shown here is derived from an EMBL/GenBank/DDBJ whole genome shotgun (WGS) entry which is preliminary data.</text>
</comment>
<dbReference type="InterPro" id="IPR008991">
    <property type="entry name" value="Translation_prot_SH3-like_sf"/>
</dbReference>
<dbReference type="Gene3D" id="3.30.70.940">
    <property type="entry name" value="NusG, N-terminal domain"/>
    <property type="match status" value="1"/>
</dbReference>
<evidence type="ECO:0000313" key="1">
    <source>
        <dbReference type="EMBL" id="MPM47189.1"/>
    </source>
</evidence>
<dbReference type="SUPFAM" id="SSF50104">
    <property type="entry name" value="Translation proteins SH3-like domain"/>
    <property type="match status" value="1"/>
</dbReference>
<name>A0A645A1V8_9ZZZZ</name>
<evidence type="ECO:0008006" key="2">
    <source>
        <dbReference type="Google" id="ProtNLM"/>
    </source>
</evidence>
<dbReference type="InterPro" id="IPR036735">
    <property type="entry name" value="NGN_dom_sf"/>
</dbReference>